<evidence type="ECO:0000313" key="2">
    <source>
        <dbReference type="EMBL" id="MCW7753639.1"/>
    </source>
</evidence>
<dbReference type="RefSeq" id="WP_265424509.1">
    <property type="nucleotide sequence ID" value="NZ_JAPFPW010000005.1"/>
</dbReference>
<name>A0ABT3N856_9BACT</name>
<evidence type="ECO:0000313" key="3">
    <source>
        <dbReference type="Proteomes" id="UP001209681"/>
    </source>
</evidence>
<dbReference type="PANTHER" id="PTHR38834:SF3">
    <property type="entry name" value="SOLUTE-BINDING PROTEIN FAMILY 3_N-TERMINAL DOMAIN-CONTAINING PROTEIN"/>
    <property type="match status" value="1"/>
</dbReference>
<proteinExistence type="predicted"/>
<gene>
    <name evidence="2" type="ORF">OOT00_06530</name>
</gene>
<protein>
    <submittedName>
        <fullName evidence="2">Transporter substrate-binding domain-containing protein</fullName>
    </submittedName>
</protein>
<dbReference type="EMBL" id="JAPFPW010000005">
    <property type="protein sequence ID" value="MCW7753639.1"/>
    <property type="molecule type" value="Genomic_DNA"/>
</dbReference>
<dbReference type="Proteomes" id="UP001209681">
    <property type="component" value="Unassembled WGS sequence"/>
</dbReference>
<comment type="caution">
    <text evidence="2">The sequence shown here is derived from an EMBL/GenBank/DDBJ whole genome shotgun (WGS) entry which is preliminary data.</text>
</comment>
<dbReference type="SUPFAM" id="SSF53850">
    <property type="entry name" value="Periplasmic binding protein-like II"/>
    <property type="match status" value="1"/>
</dbReference>
<evidence type="ECO:0000256" key="1">
    <source>
        <dbReference type="SAM" id="SignalP"/>
    </source>
</evidence>
<dbReference type="PANTHER" id="PTHR38834">
    <property type="entry name" value="PERIPLASMIC SUBSTRATE BINDING PROTEIN FAMILY 3"/>
    <property type="match status" value="1"/>
</dbReference>
<dbReference type="Gene3D" id="3.40.190.10">
    <property type="entry name" value="Periplasmic binding protein-like II"/>
    <property type="match status" value="2"/>
</dbReference>
<feature type="chain" id="PRO_5047019153" evidence="1">
    <location>
        <begin position="25"/>
        <end position="246"/>
    </location>
</feature>
<keyword evidence="3" id="KW-1185">Reference proteome</keyword>
<sequence>MKMKTTVVMVFLLSQWMLISGSFAQTVVVYGLDAMPLCGVVDGEPVGITVEILKEATAYGAPDFIFRMDVPWVRAQMLVQQPGSEVNAIIPFSRSRQREDTFKWVGELVQTQFRFYSYERKNPINSIDEARELNIGVVRGHAIIPLLQQQGIVRLDETRNAEINAQKLLYKRLDAMADSDFIALHNWRQIGQNTQNLQEGIAIGDITRVYIAAGLHFPYDTAKNIADALGRMKQDGKMEEILSRWK</sequence>
<accession>A0ABT3N856</accession>
<reference evidence="2 3" key="1">
    <citation type="submission" date="2022-11" db="EMBL/GenBank/DDBJ databases">
        <title>Desulfobotulus tamanensis H1 sp. nov. - anaerobic, alkaliphilic, sulphate reducing bacterium isolated from terrestrial mud volcano.</title>
        <authorList>
            <person name="Frolova A."/>
            <person name="Merkel A.Y."/>
            <person name="Slobodkin A.I."/>
        </authorList>
    </citation>
    <scope>NUCLEOTIDE SEQUENCE [LARGE SCALE GENOMIC DNA]</scope>
    <source>
        <strain evidence="2 3">H1</strain>
    </source>
</reference>
<organism evidence="2 3">
    <name type="scientific">Desulfobotulus pelophilus</name>
    <dbReference type="NCBI Taxonomy" id="2823377"/>
    <lineage>
        <taxon>Bacteria</taxon>
        <taxon>Pseudomonadati</taxon>
        <taxon>Thermodesulfobacteriota</taxon>
        <taxon>Desulfobacteria</taxon>
        <taxon>Desulfobacterales</taxon>
        <taxon>Desulfobacteraceae</taxon>
        <taxon>Desulfobotulus</taxon>
    </lineage>
</organism>
<keyword evidence="1" id="KW-0732">Signal</keyword>
<feature type="signal peptide" evidence="1">
    <location>
        <begin position="1"/>
        <end position="24"/>
    </location>
</feature>